<protein>
    <submittedName>
        <fullName evidence="1">Uncharacterized protein</fullName>
    </submittedName>
</protein>
<dbReference type="EMBL" id="CM045767">
    <property type="protein sequence ID" value="KAI7996567.1"/>
    <property type="molecule type" value="Genomic_DNA"/>
</dbReference>
<comment type="caution">
    <text evidence="1">The sequence shown here is derived from an EMBL/GenBank/DDBJ whole genome shotgun (WGS) entry which is preliminary data.</text>
</comment>
<evidence type="ECO:0000313" key="1">
    <source>
        <dbReference type="EMBL" id="KAI7996567.1"/>
    </source>
</evidence>
<name>A0ACC0G638_9ERIC</name>
<evidence type="ECO:0000313" key="2">
    <source>
        <dbReference type="Proteomes" id="UP001060215"/>
    </source>
</evidence>
<organism evidence="1 2">
    <name type="scientific">Camellia lanceoleosa</name>
    <dbReference type="NCBI Taxonomy" id="1840588"/>
    <lineage>
        <taxon>Eukaryota</taxon>
        <taxon>Viridiplantae</taxon>
        <taxon>Streptophyta</taxon>
        <taxon>Embryophyta</taxon>
        <taxon>Tracheophyta</taxon>
        <taxon>Spermatophyta</taxon>
        <taxon>Magnoliopsida</taxon>
        <taxon>eudicotyledons</taxon>
        <taxon>Gunneridae</taxon>
        <taxon>Pentapetalae</taxon>
        <taxon>asterids</taxon>
        <taxon>Ericales</taxon>
        <taxon>Theaceae</taxon>
        <taxon>Camellia</taxon>
    </lineage>
</organism>
<gene>
    <name evidence="1" type="ORF">LOK49_LG10G03037</name>
</gene>
<accession>A0ACC0G638</accession>
<proteinExistence type="predicted"/>
<reference evidence="1 2" key="1">
    <citation type="journal article" date="2022" name="Plant J.">
        <title>Chromosome-level genome of Camellia lanceoleosa provides a valuable resource for understanding genome evolution and self-incompatibility.</title>
        <authorList>
            <person name="Gong W."/>
            <person name="Xiao S."/>
            <person name="Wang L."/>
            <person name="Liao Z."/>
            <person name="Chang Y."/>
            <person name="Mo W."/>
            <person name="Hu G."/>
            <person name="Li W."/>
            <person name="Zhao G."/>
            <person name="Zhu H."/>
            <person name="Hu X."/>
            <person name="Ji K."/>
            <person name="Xiang X."/>
            <person name="Song Q."/>
            <person name="Yuan D."/>
            <person name="Jin S."/>
            <person name="Zhang L."/>
        </authorList>
    </citation>
    <scope>NUCLEOTIDE SEQUENCE [LARGE SCALE GENOMIC DNA]</scope>
    <source>
        <strain evidence="1">SQ_2022a</strain>
    </source>
</reference>
<sequence>MELKHSSHEHPLIFNTEHKSDGIDSFCYGCEQPVSGPSPSYSCSQCRFFLHKLCAEQPEQVVKHHLHPDHPLLFQHQPYRYKHTECSACRGTLQRFSYICPSPSCNFRLDAVCASMGYRIQQQVEDTRFHKHPLIPLHKPALFLCDACGKEHRDASFLCSTCGFWVSQQCASLPSIIPRSDRHRHPLTLIHSHPSRYTKFSTVCEICSDQVNISYWVYCCAKCIYYAHLYCAPLQPELPRDGKTEDEDEDLDPNPISLPMPDESVDMITEFMKEISLKGANKKAKQISHEKDREINHESHDHPLTFFDIQINDESSFGSKQKFVKNDTENNDKICNGCVQPISASFYSCTACNFFLHVWCAKLPNTLDCACHPEHNLHRKFSQDTGQLVLCQGCKTDCNGFVFGCVDCSFFVDVKCASLPSAITHKAHTHTLTLRRTSGNDVQCTACNCTFSGLTFICDNCNFILDTRCALLPGTVRHRYDKHPFALTYSLSLIESMDEYYCEICEGEINLKLWFYHCGDCNQSLHTKCIHPIEKYLNIKFGTKLYLVDHFWHILTFVQHPEGNSPCNHCGELFHDRAAIECTEACNFRLHLECVHKKAKQTLGHPS</sequence>
<keyword evidence="2" id="KW-1185">Reference proteome</keyword>
<dbReference type="Proteomes" id="UP001060215">
    <property type="component" value="Chromosome 10"/>
</dbReference>